<accession>A0A0N5CPP7</accession>
<dbReference type="GO" id="GO:0034039">
    <property type="term" value="F:8-oxo-7,8-dihydroguanine DNA N-glycosylase activity"/>
    <property type="evidence" value="ECO:0007669"/>
    <property type="project" value="TreeGrafter"/>
</dbReference>
<dbReference type="InterPro" id="IPR023170">
    <property type="entry name" value="HhH_base_excis_C"/>
</dbReference>
<dbReference type="InterPro" id="IPR052054">
    <property type="entry name" value="Oxidative_DNA_repair_enzyme"/>
</dbReference>
<dbReference type="EMBL" id="UYYF01000398">
    <property type="protein sequence ID" value="VDM98014.1"/>
    <property type="molecule type" value="Genomic_DNA"/>
</dbReference>
<dbReference type="AlphaFoldDB" id="A0A0N5CPP7"/>
<keyword evidence="2" id="KW-1185">Reference proteome</keyword>
<protein>
    <submittedName>
        <fullName evidence="3">ENDO3c domain-containing protein</fullName>
    </submittedName>
</protein>
<reference evidence="1 2" key="2">
    <citation type="submission" date="2018-11" db="EMBL/GenBank/DDBJ databases">
        <authorList>
            <consortium name="Pathogen Informatics"/>
        </authorList>
    </citation>
    <scope>NUCLEOTIDE SEQUENCE [LARGE SCALE GENOMIC DNA]</scope>
</reference>
<evidence type="ECO:0000313" key="2">
    <source>
        <dbReference type="Proteomes" id="UP000276776"/>
    </source>
</evidence>
<dbReference type="SUPFAM" id="SSF48150">
    <property type="entry name" value="DNA-glycosylase"/>
    <property type="match status" value="1"/>
</dbReference>
<evidence type="ECO:0000313" key="3">
    <source>
        <dbReference type="WBParaSite" id="TCLT_0000219601-mRNA-1"/>
    </source>
</evidence>
<reference evidence="3" key="1">
    <citation type="submission" date="2017-02" db="UniProtKB">
        <authorList>
            <consortium name="WormBaseParasite"/>
        </authorList>
    </citation>
    <scope>IDENTIFICATION</scope>
</reference>
<dbReference type="GO" id="GO:0005634">
    <property type="term" value="C:nucleus"/>
    <property type="evidence" value="ECO:0007669"/>
    <property type="project" value="TreeGrafter"/>
</dbReference>
<sequence>MENLSSKSYERASEELLRFRGIGRKVADCICLMGLHMHSVVPVDTHILQITIENYLPNLTVEKYSQKYRKKITTVWQKKFGPFAGWAQAVLFTAHLRRMGVRPLPKKKSNKGKKE</sequence>
<dbReference type="WBParaSite" id="TCLT_0000219601-mRNA-1">
    <property type="protein sequence ID" value="TCLT_0000219601-mRNA-1"/>
    <property type="gene ID" value="TCLT_0000219601"/>
</dbReference>
<dbReference type="PANTHER" id="PTHR10242:SF2">
    <property type="entry name" value="N-GLYCOSYLASE_DNA LYASE"/>
    <property type="match status" value="1"/>
</dbReference>
<organism evidence="3">
    <name type="scientific">Thelazia callipaeda</name>
    <name type="common">Oriental eyeworm</name>
    <name type="synonym">Parasitic nematode</name>
    <dbReference type="NCBI Taxonomy" id="103827"/>
    <lineage>
        <taxon>Eukaryota</taxon>
        <taxon>Metazoa</taxon>
        <taxon>Ecdysozoa</taxon>
        <taxon>Nematoda</taxon>
        <taxon>Chromadorea</taxon>
        <taxon>Rhabditida</taxon>
        <taxon>Spirurina</taxon>
        <taxon>Spiruromorpha</taxon>
        <taxon>Thelazioidea</taxon>
        <taxon>Thelaziidae</taxon>
        <taxon>Thelazia</taxon>
    </lineage>
</organism>
<gene>
    <name evidence="1" type="ORF">TCLT_LOCUS2197</name>
</gene>
<evidence type="ECO:0000313" key="1">
    <source>
        <dbReference type="EMBL" id="VDM98014.1"/>
    </source>
</evidence>
<dbReference type="STRING" id="103827.A0A0N5CPP7"/>
<dbReference type="Gene3D" id="1.10.340.30">
    <property type="entry name" value="Hypothetical protein, domain 2"/>
    <property type="match status" value="1"/>
</dbReference>
<dbReference type="GO" id="GO:0006285">
    <property type="term" value="P:base-excision repair, AP site formation"/>
    <property type="evidence" value="ECO:0007669"/>
    <property type="project" value="TreeGrafter"/>
</dbReference>
<dbReference type="OrthoDB" id="238681at2759"/>
<dbReference type="InterPro" id="IPR011257">
    <property type="entry name" value="DNA_glycosylase"/>
</dbReference>
<proteinExistence type="predicted"/>
<dbReference type="Gene3D" id="1.10.1670.10">
    <property type="entry name" value="Helix-hairpin-Helix base-excision DNA repair enzymes (C-terminal)"/>
    <property type="match status" value="1"/>
</dbReference>
<dbReference type="PANTHER" id="PTHR10242">
    <property type="entry name" value="8-OXOGUANINE DNA GLYCOSYLASE"/>
    <property type="match status" value="1"/>
</dbReference>
<dbReference type="Proteomes" id="UP000276776">
    <property type="component" value="Unassembled WGS sequence"/>
</dbReference>
<name>A0A0N5CPP7_THECL</name>